<dbReference type="Gene3D" id="1.10.30.50">
    <property type="match status" value="1"/>
</dbReference>
<evidence type="ECO:0000256" key="1">
    <source>
        <dbReference type="SAM" id="MobiDB-lite"/>
    </source>
</evidence>
<dbReference type="Pfam" id="PF02720">
    <property type="entry name" value="DUF222"/>
    <property type="match status" value="1"/>
</dbReference>
<feature type="region of interest" description="Disordered" evidence="1">
    <location>
        <begin position="229"/>
        <end position="257"/>
    </location>
</feature>
<gene>
    <name evidence="3" type="ORF">GCM10011584_15740</name>
</gene>
<accession>A0ABQ2NBE1</accession>
<comment type="caution">
    <text evidence="3">The sequence shown here is derived from an EMBL/GenBank/DDBJ whole genome shotgun (WGS) entry which is preliminary data.</text>
</comment>
<keyword evidence="4" id="KW-1185">Reference proteome</keyword>
<dbReference type="InterPro" id="IPR003615">
    <property type="entry name" value="HNH_nuc"/>
</dbReference>
<evidence type="ECO:0000313" key="3">
    <source>
        <dbReference type="EMBL" id="GGO88529.1"/>
    </source>
</evidence>
<dbReference type="CDD" id="cd00085">
    <property type="entry name" value="HNHc"/>
    <property type="match status" value="1"/>
</dbReference>
<dbReference type="Pfam" id="PF13391">
    <property type="entry name" value="HNH_2"/>
    <property type="match status" value="1"/>
</dbReference>
<dbReference type="SMART" id="SM00507">
    <property type="entry name" value="HNHc"/>
    <property type="match status" value="1"/>
</dbReference>
<dbReference type="InterPro" id="IPR003870">
    <property type="entry name" value="DUF222"/>
</dbReference>
<dbReference type="Proteomes" id="UP000655410">
    <property type="component" value="Unassembled WGS sequence"/>
</dbReference>
<feature type="domain" description="HNH nuclease" evidence="2">
    <location>
        <begin position="353"/>
        <end position="405"/>
    </location>
</feature>
<name>A0ABQ2NBE1_9ACTN</name>
<reference evidence="4" key="1">
    <citation type="journal article" date="2019" name="Int. J. Syst. Evol. Microbiol.">
        <title>The Global Catalogue of Microorganisms (GCM) 10K type strain sequencing project: providing services to taxonomists for standard genome sequencing and annotation.</title>
        <authorList>
            <consortium name="The Broad Institute Genomics Platform"/>
            <consortium name="The Broad Institute Genome Sequencing Center for Infectious Disease"/>
            <person name="Wu L."/>
            <person name="Ma J."/>
        </authorList>
    </citation>
    <scope>NUCLEOTIDE SEQUENCE [LARGE SCALE GENOMIC DNA]</scope>
    <source>
        <strain evidence="4">CGMCC 4.7371</strain>
    </source>
</reference>
<sequence length="427" mass="46495">MDQLSSSTPEPLLLQAVHAVDMQLTKVRDLDPTFLSLPEKAELLRELVHVRAQVDGLLVDTLAVAADVADNDACTTGGSWLAAQAQVEPSEGGRLQRLAEAAVRWRRVREAMRDGDLSPTRAAAITATLDALGPDVSTAVREQAEDHLLQLAADHDVRELKRLGAAVLEVVDPDTYEAHEQARLEAELRKADEATRLSIRSRGDGTSRLTGVIPDAAAERLRTYLNAFSSPRHDAATDSTTGESEEPSPYLDPVTGKRLTGDRVRGEAFCAFLEAADPTRMPAHGGAATTVIVTMDLDKLREGLGWATTGDQSKLTPGEVRRLACQAQIIPAVLGGDSEVLDLGRTRRFFTPAQRKAIGLQWKSCAIDGCDVPGPWCEIHHLRPWSSGGKTELTNGIPLCPRHHHYVDDPRFDLTETPSGYQLHRRC</sequence>
<evidence type="ECO:0000313" key="4">
    <source>
        <dbReference type="Proteomes" id="UP000655410"/>
    </source>
</evidence>
<organism evidence="3 4">
    <name type="scientific">Nocardioides phosphati</name>
    <dbReference type="NCBI Taxonomy" id="1867775"/>
    <lineage>
        <taxon>Bacteria</taxon>
        <taxon>Bacillati</taxon>
        <taxon>Actinomycetota</taxon>
        <taxon>Actinomycetes</taxon>
        <taxon>Propionibacteriales</taxon>
        <taxon>Nocardioidaceae</taxon>
        <taxon>Nocardioides</taxon>
    </lineage>
</organism>
<evidence type="ECO:0000259" key="2">
    <source>
        <dbReference type="SMART" id="SM00507"/>
    </source>
</evidence>
<proteinExistence type="predicted"/>
<protein>
    <recommendedName>
        <fullName evidence="2">HNH nuclease domain-containing protein</fullName>
    </recommendedName>
</protein>
<dbReference type="EMBL" id="BMNI01000003">
    <property type="protein sequence ID" value="GGO88529.1"/>
    <property type="molecule type" value="Genomic_DNA"/>
</dbReference>
<dbReference type="RefSeq" id="WP_188783460.1">
    <property type="nucleotide sequence ID" value="NZ_BMNI01000003.1"/>
</dbReference>